<feature type="transmembrane region" description="Helical" evidence="1">
    <location>
        <begin position="214"/>
        <end position="233"/>
    </location>
</feature>
<dbReference type="GO" id="GO:0016747">
    <property type="term" value="F:acyltransferase activity, transferring groups other than amino-acyl groups"/>
    <property type="evidence" value="ECO:0007669"/>
    <property type="project" value="InterPro"/>
</dbReference>
<dbReference type="InterPro" id="IPR002656">
    <property type="entry name" value="Acyl_transf_3_dom"/>
</dbReference>
<keyword evidence="1" id="KW-0812">Transmembrane</keyword>
<dbReference type="Pfam" id="PF01757">
    <property type="entry name" value="Acyl_transf_3"/>
    <property type="match status" value="1"/>
</dbReference>
<dbReference type="Proteomes" id="UP000284207">
    <property type="component" value="Unassembled WGS sequence"/>
</dbReference>
<evidence type="ECO:0000313" key="3">
    <source>
        <dbReference type="EMBL" id="ROO01451.1"/>
    </source>
</evidence>
<sequence length="362" mass="40773">MVSSHRLTYLDSLRALAALTVMGSHYIERTPLLSWVVFDYFRPGQFGVVVFFMVSGFVIPFSFKDYPGKNRRFMISRFFRLYPAYWLSVILACFAIVFFISGELEESRVLANITMFQAVLGYSNLFGVYWTLFVELVFYGLCIALSLVGMLGCVKTRFWLAISLLLLALTGAAARHYYSVSAPVGIWSSLSLMLFGGIWRNYQIDRNPSAKKYSMIWIAMFVTAFPIIALLAYDIDQGLQESAWNFTGSYYAALVFFVLATTVLKLESRVLAFLGTISYSVYLIHPFFLELADSKVHLQNGFNAPVFVIYCLSTLVFSSLCYFLIEKRSIRLGQHINAILDARLTYSKAAGAAKASSIEAGV</sequence>
<feature type="transmembrane region" description="Helical" evidence="1">
    <location>
        <begin position="184"/>
        <end position="202"/>
    </location>
</feature>
<dbReference type="AlphaFoldDB" id="A0A423NT72"/>
<dbReference type="GO" id="GO:0016020">
    <property type="term" value="C:membrane"/>
    <property type="evidence" value="ECO:0007669"/>
    <property type="project" value="TreeGrafter"/>
</dbReference>
<feature type="transmembrane region" description="Helical" evidence="1">
    <location>
        <begin position="245"/>
        <end position="264"/>
    </location>
</feature>
<evidence type="ECO:0000256" key="1">
    <source>
        <dbReference type="SAM" id="Phobius"/>
    </source>
</evidence>
<dbReference type="GO" id="GO:0000271">
    <property type="term" value="P:polysaccharide biosynthetic process"/>
    <property type="evidence" value="ECO:0007669"/>
    <property type="project" value="TreeGrafter"/>
</dbReference>
<keyword evidence="1" id="KW-1133">Transmembrane helix</keyword>
<keyword evidence="1" id="KW-0472">Membrane</keyword>
<protein>
    <recommendedName>
        <fullName evidence="2">Acyltransferase 3 domain-containing protein</fullName>
    </recommendedName>
</protein>
<dbReference type="InterPro" id="IPR050879">
    <property type="entry name" value="Acyltransferase_3"/>
</dbReference>
<comment type="caution">
    <text evidence="3">The sequence shown here is derived from an EMBL/GenBank/DDBJ whole genome shotgun (WGS) entry which is preliminary data.</text>
</comment>
<dbReference type="EMBL" id="MOCA01000003">
    <property type="protein sequence ID" value="ROO01451.1"/>
    <property type="molecule type" value="Genomic_DNA"/>
</dbReference>
<organism evidence="3 4">
    <name type="scientific">Pseudomonas moraviensis</name>
    <dbReference type="NCBI Taxonomy" id="321662"/>
    <lineage>
        <taxon>Bacteria</taxon>
        <taxon>Pseudomonadati</taxon>
        <taxon>Pseudomonadota</taxon>
        <taxon>Gammaproteobacteria</taxon>
        <taxon>Pseudomonadales</taxon>
        <taxon>Pseudomonadaceae</taxon>
        <taxon>Pseudomonas</taxon>
    </lineage>
</organism>
<feature type="transmembrane region" description="Helical" evidence="1">
    <location>
        <begin position="46"/>
        <end position="63"/>
    </location>
</feature>
<evidence type="ECO:0000313" key="4">
    <source>
        <dbReference type="Proteomes" id="UP000284207"/>
    </source>
</evidence>
<proteinExistence type="predicted"/>
<dbReference type="PANTHER" id="PTHR23028">
    <property type="entry name" value="ACETYLTRANSFERASE"/>
    <property type="match status" value="1"/>
</dbReference>
<feature type="domain" description="Acyltransferase 3" evidence="2">
    <location>
        <begin position="8"/>
        <end position="322"/>
    </location>
</feature>
<feature type="transmembrane region" description="Helical" evidence="1">
    <location>
        <begin position="84"/>
        <end position="102"/>
    </location>
</feature>
<evidence type="ECO:0000259" key="2">
    <source>
        <dbReference type="Pfam" id="PF01757"/>
    </source>
</evidence>
<feature type="transmembrane region" description="Helical" evidence="1">
    <location>
        <begin position="301"/>
        <end position="325"/>
    </location>
</feature>
<dbReference type="PANTHER" id="PTHR23028:SF53">
    <property type="entry name" value="ACYL_TRANSF_3 DOMAIN-CONTAINING PROTEIN"/>
    <property type="match status" value="1"/>
</dbReference>
<feature type="transmembrane region" description="Helical" evidence="1">
    <location>
        <begin position="128"/>
        <end position="151"/>
    </location>
</feature>
<feature type="transmembrane region" description="Helical" evidence="1">
    <location>
        <begin position="271"/>
        <end position="289"/>
    </location>
</feature>
<name>A0A423NT72_9PSED</name>
<reference evidence="3 4" key="1">
    <citation type="submission" date="2016-10" db="EMBL/GenBank/DDBJ databases">
        <title>Comparative genome analysis of multiple Pseudomonas spp. focuses on biocontrol and plant growth promoting traits.</title>
        <authorList>
            <person name="Tao X.-Y."/>
            <person name="Taylor C.G."/>
        </authorList>
    </citation>
    <scope>NUCLEOTIDE SEQUENCE [LARGE SCALE GENOMIC DNA]</scope>
    <source>
        <strain evidence="3 4">36B3</strain>
    </source>
</reference>
<feature type="transmembrane region" description="Helical" evidence="1">
    <location>
        <begin position="158"/>
        <end position="178"/>
    </location>
</feature>
<gene>
    <name evidence="3" type="ORF">BK674_05855</name>
</gene>
<accession>A0A423NT72</accession>